<sequence>MMPEGFASLITSRTTVKVSSGKSGAKFLIDGSPETCWTSQQDLPQHIQLRFAEPVVPKRLSLTFQGGFAGVGCSLYIDPVLAQEETMPGKPTWTSWCEVHPEDVNKRQSFELPAITSADNGISALKIVFEQSSDFYGRITVYDLALEGVIVGMKVKRESPSVTDERMLAVPSGNARFEKTALAGDTPVIRDWDTIVTDHRHAKLYAYGGVSSADQEQSQATSDLALCDLRSKTWCDLGSSLQYIPKASWSFFGLPKETSKPLPARLGVAAAIMHIESRTFLFLFGGTSSGDSETPPSSELLAIDVDEKKWVVVRPTHGTVKGRMNACMVALNNKLFIFGGRQDLDTPMHSFSVAEYDAEKDTWDWVVSDRPYPEHVPKPPKLGIQATVTSNGQSIFLVPSTFVDEDSVTLACPIIFDPLSYSFDIQDNTPFMDPETSLASYRFDMAIDPKHHQPSIVIAGLVLSEERLLPSIWTCPSPSSRRINYLGDAVRAEYDCLLSHPPLAIIDDCLYVIETDSPEDSNNLRPRRYNTCVMMPLSSLAPESPAPEDGLGDAGDAEDQASEASIEEPAELVHGTFGDTHYRTFAFGGQHPTHNDWISFQVDPENGRVFTYGGTPPSDRSYTPSPSFYVCDINTMEWNNLTDSLRRVPSVFVEAPQTTSLEVERLPARLRFADALFRHQGRTFFVIFGGWPNEPDTPAASDFIVIDVDHLTWSIMEPIGSRAVGRLSPKIVCIDNCLYIFGGSTLNERNLNTYSIAEYNPQSREWKWVVADKRFPNAIPTLGKGAFEALPIFNNTKILLMRGRLEWNKRITLSAKTTVIFTISDRSFKVQSRSRGAFPKDIEFYELFNWPLTKTSESESESESVVGICVWVPREVDGLVPQVFKYYPESSTTSISNLNLADGIWALDLDLQDFFRFGDRLFLIGYDDQAGPGLRDPVCNVGVEIILGRDDMLR</sequence>
<dbReference type="Gene3D" id="2.60.120.260">
    <property type="entry name" value="Galactose-binding domain-like"/>
    <property type="match status" value="1"/>
</dbReference>
<dbReference type="SUPFAM" id="SSF49785">
    <property type="entry name" value="Galactose-binding domain-like"/>
    <property type="match status" value="1"/>
</dbReference>
<protein>
    <recommendedName>
        <fullName evidence="6">Kelch repeat-containing protein</fullName>
    </recommendedName>
</protein>
<dbReference type="InterPro" id="IPR008979">
    <property type="entry name" value="Galactose-bd-like_sf"/>
</dbReference>
<keyword evidence="1" id="KW-0677">Repeat</keyword>
<dbReference type="InterPro" id="IPR015915">
    <property type="entry name" value="Kelch-typ_b-propeller"/>
</dbReference>
<evidence type="ECO:0000313" key="5">
    <source>
        <dbReference type="Proteomes" id="UP001556367"/>
    </source>
</evidence>
<feature type="compositionally biased region" description="Low complexity" evidence="3">
    <location>
        <begin position="540"/>
        <end position="549"/>
    </location>
</feature>
<gene>
    <name evidence="4" type="ORF">HGRIS_008529</name>
</gene>
<proteinExistence type="predicted"/>
<dbReference type="Proteomes" id="UP001556367">
    <property type="component" value="Unassembled WGS sequence"/>
</dbReference>
<name>A0ABR3J897_9AGAR</name>
<dbReference type="PANTHER" id="PTHR47435">
    <property type="entry name" value="KELCH REPEAT PROTEIN (AFU_ORTHOLOGUE AFUA_5G12780)"/>
    <property type="match status" value="1"/>
</dbReference>
<dbReference type="EMBL" id="JASNQZ010000011">
    <property type="protein sequence ID" value="KAL0951869.1"/>
    <property type="molecule type" value="Genomic_DNA"/>
</dbReference>
<evidence type="ECO:0008006" key="6">
    <source>
        <dbReference type="Google" id="ProtNLM"/>
    </source>
</evidence>
<accession>A0ABR3J897</accession>
<evidence type="ECO:0000256" key="2">
    <source>
        <dbReference type="ARBA" id="ARBA00023004"/>
    </source>
</evidence>
<dbReference type="SUPFAM" id="SSF117281">
    <property type="entry name" value="Kelch motif"/>
    <property type="match status" value="2"/>
</dbReference>
<organism evidence="4 5">
    <name type="scientific">Hohenbuehelia grisea</name>
    <dbReference type="NCBI Taxonomy" id="104357"/>
    <lineage>
        <taxon>Eukaryota</taxon>
        <taxon>Fungi</taxon>
        <taxon>Dikarya</taxon>
        <taxon>Basidiomycota</taxon>
        <taxon>Agaricomycotina</taxon>
        <taxon>Agaricomycetes</taxon>
        <taxon>Agaricomycetidae</taxon>
        <taxon>Agaricales</taxon>
        <taxon>Pleurotineae</taxon>
        <taxon>Pleurotaceae</taxon>
        <taxon>Hohenbuehelia</taxon>
    </lineage>
</organism>
<keyword evidence="5" id="KW-1185">Reference proteome</keyword>
<dbReference type="PANTHER" id="PTHR47435:SF4">
    <property type="entry name" value="KELCH REPEAT PROTEIN (AFU_ORTHOLOGUE AFUA_5G12780)"/>
    <property type="match status" value="1"/>
</dbReference>
<keyword evidence="2" id="KW-0408">Iron</keyword>
<feature type="region of interest" description="Disordered" evidence="3">
    <location>
        <begin position="540"/>
        <end position="569"/>
    </location>
</feature>
<reference evidence="5" key="1">
    <citation type="submission" date="2024-06" db="EMBL/GenBank/DDBJ databases">
        <title>Multi-omics analyses provide insights into the biosynthesis of the anticancer antibiotic pleurotin in Hohenbuehelia grisea.</title>
        <authorList>
            <person name="Weaver J.A."/>
            <person name="Alberti F."/>
        </authorList>
    </citation>
    <scope>NUCLEOTIDE SEQUENCE [LARGE SCALE GENOMIC DNA]</scope>
    <source>
        <strain evidence="5">T-177</strain>
    </source>
</reference>
<evidence type="ECO:0000256" key="3">
    <source>
        <dbReference type="SAM" id="MobiDB-lite"/>
    </source>
</evidence>
<evidence type="ECO:0000313" key="4">
    <source>
        <dbReference type="EMBL" id="KAL0951869.1"/>
    </source>
</evidence>
<feature type="compositionally biased region" description="Acidic residues" evidence="3">
    <location>
        <begin position="555"/>
        <end position="569"/>
    </location>
</feature>
<dbReference type="Gene3D" id="2.120.10.80">
    <property type="entry name" value="Kelch-type beta propeller"/>
    <property type="match status" value="2"/>
</dbReference>
<comment type="caution">
    <text evidence="4">The sequence shown here is derived from an EMBL/GenBank/DDBJ whole genome shotgun (WGS) entry which is preliminary data.</text>
</comment>
<evidence type="ECO:0000256" key="1">
    <source>
        <dbReference type="ARBA" id="ARBA00022737"/>
    </source>
</evidence>